<name>A0A067C658_SAPPC</name>
<gene>
    <name evidence="1" type="ORF">SPRG_12250</name>
</gene>
<sequence>MTNPDAIWRIYPEGPVTENTILLYNGDWDILGDADRDLSPELVNFATMVLQDDEPIASVRSTFKIAYSVLTPFMPIDEAGAMRWYTRRELFGNRIWIVPVHLELANRWALFLITGLDVCRVTRCINVYVLGAVQGDKVEVQGVYRTLKTFLGMVHAQEPNQFQMKKALRESSTDAPTKTIDDLAKPTMPTQPEFPRKLAAIDSEDEATPLDARQQFLQQLGATSDIVTSCMSFEAHDTPAWERFFASLRPAWVMPAPVLAEVRSSSACVLGIDGATSPDLKLTAPDNNNAISDEELVEDEEEAQLLRALDVFDEAADITDALLFSPEIACKEVDLTAQDTEPETPLNAQDLFTSMFEPVNHTLNTTTVVCMPKILALKVPLRTASNVKRHWPVLAPTVLHLDALMTSKGTQLAVHRYHLASVAHYSEEGPVASHHFVDVVKDVDLLKTCTRFRDSAWETLELHQKDDEPTDCLLYYY</sequence>
<dbReference type="GeneID" id="24134227"/>
<dbReference type="AlphaFoldDB" id="A0A067C658"/>
<proteinExistence type="predicted"/>
<reference evidence="1 2" key="1">
    <citation type="journal article" date="2013" name="PLoS Genet.">
        <title>Distinctive expansion of potential virulence genes in the genome of the oomycete fish pathogen Saprolegnia parasitica.</title>
        <authorList>
            <person name="Jiang R.H."/>
            <person name="de Bruijn I."/>
            <person name="Haas B.J."/>
            <person name="Belmonte R."/>
            <person name="Lobach L."/>
            <person name="Christie J."/>
            <person name="van den Ackerveken G."/>
            <person name="Bottin A."/>
            <person name="Bulone V."/>
            <person name="Diaz-Moreno S.M."/>
            <person name="Dumas B."/>
            <person name="Fan L."/>
            <person name="Gaulin E."/>
            <person name="Govers F."/>
            <person name="Grenville-Briggs L.J."/>
            <person name="Horner N.R."/>
            <person name="Levin J.Z."/>
            <person name="Mammella M."/>
            <person name="Meijer H.J."/>
            <person name="Morris P."/>
            <person name="Nusbaum C."/>
            <person name="Oome S."/>
            <person name="Phillips A.J."/>
            <person name="van Rooyen D."/>
            <person name="Rzeszutek E."/>
            <person name="Saraiva M."/>
            <person name="Secombes C.J."/>
            <person name="Seidl M.F."/>
            <person name="Snel B."/>
            <person name="Stassen J.H."/>
            <person name="Sykes S."/>
            <person name="Tripathy S."/>
            <person name="van den Berg H."/>
            <person name="Vega-Arreguin J.C."/>
            <person name="Wawra S."/>
            <person name="Young S.K."/>
            <person name="Zeng Q."/>
            <person name="Dieguez-Uribeondo J."/>
            <person name="Russ C."/>
            <person name="Tyler B.M."/>
            <person name="van West P."/>
        </authorList>
    </citation>
    <scope>NUCLEOTIDE SEQUENCE [LARGE SCALE GENOMIC DNA]</scope>
    <source>
        <strain evidence="1 2">CBS 223.65</strain>
    </source>
</reference>
<evidence type="ECO:0000313" key="1">
    <source>
        <dbReference type="EMBL" id="KDO22041.1"/>
    </source>
</evidence>
<accession>A0A067C658</accession>
<dbReference type="RefSeq" id="XP_012207284.1">
    <property type="nucleotide sequence ID" value="XM_012351894.1"/>
</dbReference>
<organism evidence="1 2">
    <name type="scientific">Saprolegnia parasitica (strain CBS 223.65)</name>
    <dbReference type="NCBI Taxonomy" id="695850"/>
    <lineage>
        <taxon>Eukaryota</taxon>
        <taxon>Sar</taxon>
        <taxon>Stramenopiles</taxon>
        <taxon>Oomycota</taxon>
        <taxon>Saprolegniomycetes</taxon>
        <taxon>Saprolegniales</taxon>
        <taxon>Saprolegniaceae</taxon>
        <taxon>Saprolegnia</taxon>
    </lineage>
</organism>
<protein>
    <submittedName>
        <fullName evidence="1">Uncharacterized protein</fullName>
    </submittedName>
</protein>
<dbReference type="EMBL" id="KK583276">
    <property type="protein sequence ID" value="KDO22041.1"/>
    <property type="molecule type" value="Genomic_DNA"/>
</dbReference>
<dbReference type="KEGG" id="spar:SPRG_12250"/>
<evidence type="ECO:0000313" key="2">
    <source>
        <dbReference type="Proteomes" id="UP000030745"/>
    </source>
</evidence>
<keyword evidence="2" id="KW-1185">Reference proteome</keyword>
<dbReference type="VEuPathDB" id="FungiDB:SPRG_12250"/>
<dbReference type="Proteomes" id="UP000030745">
    <property type="component" value="Unassembled WGS sequence"/>
</dbReference>